<organism evidence="2 3">
    <name type="scientific">Devosia aurantiaca</name>
    <dbReference type="NCBI Taxonomy" id="2714858"/>
    <lineage>
        <taxon>Bacteria</taxon>
        <taxon>Pseudomonadati</taxon>
        <taxon>Pseudomonadota</taxon>
        <taxon>Alphaproteobacteria</taxon>
        <taxon>Hyphomicrobiales</taxon>
        <taxon>Devosiaceae</taxon>
        <taxon>Devosia</taxon>
    </lineage>
</organism>
<accession>A0A6M1SM46</accession>
<gene>
    <name evidence="2" type="primary">bcsN</name>
    <name evidence="2" type="ORF">G5575_09125</name>
</gene>
<dbReference type="InterPro" id="IPR031482">
    <property type="entry name" value="CBP_BcsN"/>
</dbReference>
<protein>
    <submittedName>
        <fullName evidence="2">Cellulose biosynthesis protein BcsN</fullName>
    </submittedName>
</protein>
<reference evidence="2 3" key="1">
    <citation type="submission" date="2020-02" db="EMBL/GenBank/DDBJ databases">
        <authorList>
            <person name="Khan S.A."/>
            <person name="Jeon C.O."/>
            <person name="Chun B.H."/>
        </authorList>
    </citation>
    <scope>NUCLEOTIDE SEQUENCE [LARGE SCALE GENOMIC DNA]</scope>
    <source>
        <strain evidence="2 3">H239</strain>
    </source>
</reference>
<feature type="region of interest" description="Disordered" evidence="1">
    <location>
        <begin position="132"/>
        <end position="154"/>
    </location>
</feature>
<sequence>MAKTAAAIAVAAVLAGCASTKELPPSEPQLVRASSAVIIPPPGGPAIVSVVSTTFTNAVRQDIFLPPMPARPAKTRCRSSRLRARAAMAVNPGYGTFPLPRSTSPRRRWPLGPTRAWPCRRSLSRMPMVHSAMPSASRAMATPASMPGSGLRRH</sequence>
<evidence type="ECO:0000313" key="2">
    <source>
        <dbReference type="EMBL" id="NGP17804.1"/>
    </source>
</evidence>
<evidence type="ECO:0000313" key="3">
    <source>
        <dbReference type="Proteomes" id="UP000474802"/>
    </source>
</evidence>
<keyword evidence="3" id="KW-1185">Reference proteome</keyword>
<dbReference type="EMBL" id="JAALFG010000002">
    <property type="protein sequence ID" value="NGP17804.1"/>
    <property type="molecule type" value="Genomic_DNA"/>
</dbReference>
<dbReference type="Pfam" id="PF17038">
    <property type="entry name" value="CBP_BcsN"/>
    <property type="match status" value="1"/>
</dbReference>
<name>A0A6M1SM46_9HYPH</name>
<dbReference type="Proteomes" id="UP000474802">
    <property type="component" value="Unassembled WGS sequence"/>
</dbReference>
<proteinExistence type="predicted"/>
<evidence type="ECO:0000256" key="1">
    <source>
        <dbReference type="SAM" id="MobiDB-lite"/>
    </source>
</evidence>
<dbReference type="AlphaFoldDB" id="A0A6M1SM46"/>
<dbReference type="PROSITE" id="PS51257">
    <property type="entry name" value="PROKAR_LIPOPROTEIN"/>
    <property type="match status" value="1"/>
</dbReference>
<reference evidence="2 3" key="2">
    <citation type="submission" date="2020-03" db="EMBL/GenBank/DDBJ databases">
        <title>Devosia chinhatensis sp. nov., isolated from a hexachlorocyclohexane (HCH) dump site in India.</title>
        <authorList>
            <person name="Kumar M."/>
            <person name="Lal R."/>
        </authorList>
    </citation>
    <scope>NUCLEOTIDE SEQUENCE [LARGE SCALE GENOMIC DNA]</scope>
    <source>
        <strain evidence="2 3">H239</strain>
    </source>
</reference>
<comment type="caution">
    <text evidence="2">The sequence shown here is derived from an EMBL/GenBank/DDBJ whole genome shotgun (WGS) entry which is preliminary data.</text>
</comment>